<keyword evidence="3" id="KW-0472">Membrane</keyword>
<dbReference type="GO" id="GO:0030247">
    <property type="term" value="F:polysaccharide binding"/>
    <property type="evidence" value="ECO:0007669"/>
    <property type="project" value="InterPro"/>
</dbReference>
<keyword evidence="2" id="KW-0732">Signal</keyword>
<feature type="domain" description="Wall-associated receptor kinase galacturonan-binding" evidence="4">
    <location>
        <begin position="38"/>
        <end position="101"/>
    </location>
</feature>
<feature type="transmembrane region" description="Helical" evidence="3">
    <location>
        <begin position="12"/>
        <end position="30"/>
    </location>
</feature>
<evidence type="ECO:0000313" key="5">
    <source>
        <dbReference type="EMBL" id="KAK4280766.1"/>
    </source>
</evidence>
<dbReference type="PANTHER" id="PTHR33138">
    <property type="entry name" value="OS01G0690200 PROTEIN"/>
    <property type="match status" value="1"/>
</dbReference>
<accession>A0AAE1N100</accession>
<proteinExistence type="predicted"/>
<gene>
    <name evidence="5" type="ORF">QN277_012344</name>
</gene>
<dbReference type="PANTHER" id="PTHR33138:SF79">
    <property type="entry name" value="WALL-ASSOCIATED RECEPTOR KINASE GALACTURONAN-BINDING DOMAIN-CONTAINING PROTEIN"/>
    <property type="match status" value="1"/>
</dbReference>
<evidence type="ECO:0000256" key="3">
    <source>
        <dbReference type="SAM" id="Phobius"/>
    </source>
</evidence>
<evidence type="ECO:0000256" key="2">
    <source>
        <dbReference type="ARBA" id="ARBA00022729"/>
    </source>
</evidence>
<comment type="subcellular location">
    <subcellularLocation>
        <location evidence="1">Membrane</location>
        <topology evidence="1">Single-pass membrane protein</topology>
    </subcellularLocation>
</comment>
<sequence>MGPPSVLPHQLVFFNTFFFFILWLAPHFAIADEQFSACEPFNCGNITNLSYPFWSNSRPQFCGHPRFKLDCEGDNVTINMASKNFHVIDAHSNARTLTIARMDLWGTKCPREFQNITLDYPFFNYTSNDVNSTILYDCDPSESMPNPVNLSSATIFNCPINSNPRQAYFSLVGDRWFNKTALGCRIWITSCSWGGSGKILKGCHRSC</sequence>
<dbReference type="GO" id="GO:0016020">
    <property type="term" value="C:membrane"/>
    <property type="evidence" value="ECO:0007669"/>
    <property type="project" value="UniProtKB-SubCell"/>
</dbReference>
<evidence type="ECO:0000313" key="6">
    <source>
        <dbReference type="Proteomes" id="UP001293593"/>
    </source>
</evidence>
<dbReference type="Proteomes" id="UP001293593">
    <property type="component" value="Unassembled WGS sequence"/>
</dbReference>
<name>A0AAE1N100_9FABA</name>
<protein>
    <recommendedName>
        <fullName evidence="4">Wall-associated receptor kinase galacturonan-binding domain-containing protein</fullName>
    </recommendedName>
</protein>
<keyword evidence="3" id="KW-0812">Transmembrane</keyword>
<organism evidence="5 6">
    <name type="scientific">Acacia crassicarpa</name>
    <name type="common">northern wattle</name>
    <dbReference type="NCBI Taxonomy" id="499986"/>
    <lineage>
        <taxon>Eukaryota</taxon>
        <taxon>Viridiplantae</taxon>
        <taxon>Streptophyta</taxon>
        <taxon>Embryophyta</taxon>
        <taxon>Tracheophyta</taxon>
        <taxon>Spermatophyta</taxon>
        <taxon>Magnoliopsida</taxon>
        <taxon>eudicotyledons</taxon>
        <taxon>Gunneridae</taxon>
        <taxon>Pentapetalae</taxon>
        <taxon>rosids</taxon>
        <taxon>fabids</taxon>
        <taxon>Fabales</taxon>
        <taxon>Fabaceae</taxon>
        <taxon>Caesalpinioideae</taxon>
        <taxon>mimosoid clade</taxon>
        <taxon>Acacieae</taxon>
        <taxon>Acacia</taxon>
    </lineage>
</organism>
<keyword evidence="6" id="KW-1185">Reference proteome</keyword>
<reference evidence="5" key="1">
    <citation type="submission" date="2023-10" db="EMBL/GenBank/DDBJ databases">
        <title>Chromosome-level genome of the transformable northern wattle, Acacia crassicarpa.</title>
        <authorList>
            <person name="Massaro I."/>
            <person name="Sinha N.R."/>
            <person name="Poethig S."/>
            <person name="Leichty A.R."/>
        </authorList>
    </citation>
    <scope>NUCLEOTIDE SEQUENCE</scope>
    <source>
        <strain evidence="5">Acra3RX</strain>
        <tissue evidence="5">Leaf</tissue>
    </source>
</reference>
<keyword evidence="3" id="KW-1133">Transmembrane helix</keyword>
<evidence type="ECO:0000256" key="1">
    <source>
        <dbReference type="ARBA" id="ARBA00004167"/>
    </source>
</evidence>
<dbReference type="EMBL" id="JAWXYG010000002">
    <property type="protein sequence ID" value="KAK4280766.1"/>
    <property type="molecule type" value="Genomic_DNA"/>
</dbReference>
<comment type="caution">
    <text evidence="5">The sequence shown here is derived from an EMBL/GenBank/DDBJ whole genome shotgun (WGS) entry which is preliminary data.</text>
</comment>
<dbReference type="AlphaFoldDB" id="A0AAE1N100"/>
<dbReference type="InterPro" id="IPR025287">
    <property type="entry name" value="WAK_GUB"/>
</dbReference>
<dbReference type="Pfam" id="PF13947">
    <property type="entry name" value="GUB_WAK_bind"/>
    <property type="match status" value="1"/>
</dbReference>
<evidence type="ECO:0000259" key="4">
    <source>
        <dbReference type="Pfam" id="PF13947"/>
    </source>
</evidence>